<evidence type="ECO:0000313" key="3">
    <source>
        <dbReference type="Proteomes" id="UP000233100"/>
    </source>
</evidence>
<sequence>MTFIHYHENSMGKSHPHDSRTSHLVPPTTCGDYGSYNSRWDLVGTQPNRIILPLVPPKSHVLTFQNQSCLPSSPPKSYFSINSKVHSPKFHLRQASLFCL</sequence>
<evidence type="ECO:0000256" key="1">
    <source>
        <dbReference type="SAM" id="MobiDB-lite"/>
    </source>
</evidence>
<evidence type="ECO:0000313" key="2">
    <source>
        <dbReference type="Ensembl" id="ENSMFAP00000049710.1"/>
    </source>
</evidence>
<feature type="region of interest" description="Disordered" evidence="1">
    <location>
        <begin position="1"/>
        <end position="24"/>
    </location>
</feature>
<reference evidence="2 3" key="1">
    <citation type="submission" date="2013-03" db="EMBL/GenBank/DDBJ databases">
        <authorList>
            <person name="Warren W."/>
            <person name="Wilson R.K."/>
        </authorList>
    </citation>
    <scope>NUCLEOTIDE SEQUENCE</scope>
</reference>
<dbReference type="AlphaFoldDB" id="A0A7N9CG36"/>
<reference evidence="2" key="3">
    <citation type="submission" date="2025-09" db="UniProtKB">
        <authorList>
            <consortium name="Ensembl"/>
        </authorList>
    </citation>
    <scope>IDENTIFICATION</scope>
</reference>
<protein>
    <submittedName>
        <fullName evidence="2">Uncharacterized protein</fullName>
    </submittedName>
</protein>
<dbReference type="Proteomes" id="UP000233100">
    <property type="component" value="Chromosome 19"/>
</dbReference>
<dbReference type="Ensembl" id="ENSMFAT00000086860.1">
    <property type="protein sequence ID" value="ENSMFAP00000049710.1"/>
    <property type="gene ID" value="ENSMFAG00000060058.1"/>
</dbReference>
<keyword evidence="3" id="KW-1185">Reference proteome</keyword>
<proteinExistence type="predicted"/>
<name>A0A7N9CG36_MACFA</name>
<organism evidence="2 3">
    <name type="scientific">Macaca fascicularis</name>
    <name type="common">Crab-eating macaque</name>
    <name type="synonym">Cynomolgus monkey</name>
    <dbReference type="NCBI Taxonomy" id="9541"/>
    <lineage>
        <taxon>Eukaryota</taxon>
        <taxon>Metazoa</taxon>
        <taxon>Chordata</taxon>
        <taxon>Craniata</taxon>
        <taxon>Vertebrata</taxon>
        <taxon>Euteleostomi</taxon>
        <taxon>Mammalia</taxon>
        <taxon>Eutheria</taxon>
        <taxon>Euarchontoglires</taxon>
        <taxon>Primates</taxon>
        <taxon>Haplorrhini</taxon>
        <taxon>Catarrhini</taxon>
        <taxon>Cercopithecidae</taxon>
        <taxon>Cercopithecinae</taxon>
        <taxon>Macaca</taxon>
    </lineage>
</organism>
<feature type="compositionally biased region" description="Basic and acidic residues" evidence="1">
    <location>
        <begin position="1"/>
        <end position="21"/>
    </location>
</feature>
<accession>A0A7N9CG36</accession>
<reference evidence="2" key="2">
    <citation type="submission" date="2025-08" db="UniProtKB">
        <authorList>
            <consortium name="Ensembl"/>
        </authorList>
    </citation>
    <scope>IDENTIFICATION</scope>
</reference>